<keyword evidence="3" id="KW-1185">Reference proteome</keyword>
<gene>
    <name evidence="2" type="ORF">NMN56_015855</name>
</gene>
<protein>
    <submittedName>
        <fullName evidence="2">DUF397 domain-containing protein</fullName>
    </submittedName>
</protein>
<name>A0ABT6ZWG2_9ACTN</name>
<comment type="caution">
    <text evidence="2">The sequence shown here is derived from an EMBL/GenBank/DDBJ whole genome shotgun (WGS) entry which is preliminary data.</text>
</comment>
<dbReference type="RefSeq" id="WP_274039630.1">
    <property type="nucleotide sequence ID" value="NZ_JANCPR020000014.1"/>
</dbReference>
<dbReference type="Pfam" id="PF04149">
    <property type="entry name" value="DUF397"/>
    <property type="match status" value="1"/>
</dbReference>
<proteinExistence type="predicted"/>
<evidence type="ECO:0000313" key="3">
    <source>
        <dbReference type="Proteomes" id="UP001214441"/>
    </source>
</evidence>
<evidence type="ECO:0000313" key="2">
    <source>
        <dbReference type="EMBL" id="MDJ1133411.1"/>
    </source>
</evidence>
<reference evidence="2 3" key="1">
    <citation type="submission" date="2023-05" db="EMBL/GenBank/DDBJ databases">
        <title>Streptantibioticus silvisoli sp. nov., acidotolerant actinomycetes 1 from pine litter.</title>
        <authorList>
            <person name="Swiecimska M."/>
            <person name="Golinska P."/>
            <person name="Sangal V."/>
            <person name="Wachnowicz B."/>
            <person name="Goodfellow M."/>
        </authorList>
    </citation>
    <scope>NUCLEOTIDE SEQUENCE [LARGE SCALE GENOMIC DNA]</scope>
    <source>
        <strain evidence="2 3">DSM 42109</strain>
    </source>
</reference>
<sequence>MSTHIPAASLSAATWTRSSFSGGNNNCVEVAQLPGGGTAVRDSKALGGPALVVAGPAWRAFLGGARAGDLGA</sequence>
<dbReference type="EMBL" id="JANCPR020000014">
    <property type="protein sequence ID" value="MDJ1133411.1"/>
    <property type="molecule type" value="Genomic_DNA"/>
</dbReference>
<organism evidence="2 3">
    <name type="scientific">Streptomyces iconiensis</name>
    <dbReference type="NCBI Taxonomy" id="1384038"/>
    <lineage>
        <taxon>Bacteria</taxon>
        <taxon>Bacillati</taxon>
        <taxon>Actinomycetota</taxon>
        <taxon>Actinomycetes</taxon>
        <taxon>Kitasatosporales</taxon>
        <taxon>Streptomycetaceae</taxon>
        <taxon>Streptomyces</taxon>
    </lineage>
</organism>
<accession>A0ABT6ZWG2</accession>
<evidence type="ECO:0000259" key="1">
    <source>
        <dbReference type="Pfam" id="PF04149"/>
    </source>
</evidence>
<feature type="domain" description="DUF397" evidence="1">
    <location>
        <begin position="13"/>
        <end position="66"/>
    </location>
</feature>
<dbReference type="InterPro" id="IPR007278">
    <property type="entry name" value="DUF397"/>
</dbReference>
<dbReference type="Proteomes" id="UP001214441">
    <property type="component" value="Unassembled WGS sequence"/>
</dbReference>